<feature type="non-terminal residue" evidence="1">
    <location>
        <position position="1"/>
    </location>
</feature>
<reference evidence="1" key="1">
    <citation type="submission" date="2015-11" db="EMBL/GenBank/DDBJ databases">
        <title>De novo transcriptome assembly of four potential Pierce s Disease insect vectors from Arizona vineyards.</title>
        <authorList>
            <person name="Tassone E.E."/>
        </authorList>
    </citation>
    <scope>NUCLEOTIDE SEQUENCE</scope>
</reference>
<sequence length="115" mass="13164">SQSNGQAERGVAICKGILKKNKSNPYLGLLTYRSTPLQCGNSPAELLYGRKLRTTLPILPEKLQPAWPDLKKYQKSWEKSKSQNKFNFDNRHRARTLSKLQKGDTVWVTDLKKYG</sequence>
<proteinExistence type="predicted"/>
<name>A0A1B6FFN5_9HEMI</name>
<dbReference type="EMBL" id="GECZ01020825">
    <property type="protein sequence ID" value="JAS48944.1"/>
    <property type="molecule type" value="Transcribed_RNA"/>
</dbReference>
<accession>A0A1B6FFN5</accession>
<dbReference type="PANTHER" id="PTHR37984">
    <property type="entry name" value="PROTEIN CBG26694"/>
    <property type="match status" value="1"/>
</dbReference>
<feature type="non-terminal residue" evidence="1">
    <location>
        <position position="115"/>
    </location>
</feature>
<dbReference type="InterPro" id="IPR036397">
    <property type="entry name" value="RNaseH_sf"/>
</dbReference>
<gene>
    <name evidence="1" type="ORF">g.1017</name>
</gene>
<dbReference type="InterPro" id="IPR050951">
    <property type="entry name" value="Retrovirus_Pol_polyprotein"/>
</dbReference>
<evidence type="ECO:0000313" key="1">
    <source>
        <dbReference type="EMBL" id="JAS48944.1"/>
    </source>
</evidence>
<dbReference type="GO" id="GO:0003676">
    <property type="term" value="F:nucleic acid binding"/>
    <property type="evidence" value="ECO:0007669"/>
    <property type="project" value="InterPro"/>
</dbReference>
<dbReference type="Gene3D" id="3.30.420.10">
    <property type="entry name" value="Ribonuclease H-like superfamily/Ribonuclease H"/>
    <property type="match status" value="1"/>
</dbReference>
<dbReference type="AlphaFoldDB" id="A0A1B6FFN5"/>
<dbReference type="PANTHER" id="PTHR37984:SF9">
    <property type="entry name" value="INTEGRASE CATALYTIC DOMAIN-CONTAINING PROTEIN"/>
    <property type="match status" value="1"/>
</dbReference>
<protein>
    <submittedName>
        <fullName evidence="1">Uncharacterized protein</fullName>
    </submittedName>
</protein>
<organism evidence="1">
    <name type="scientific">Cuerna arida</name>
    <dbReference type="NCBI Taxonomy" id="1464854"/>
    <lineage>
        <taxon>Eukaryota</taxon>
        <taxon>Metazoa</taxon>
        <taxon>Ecdysozoa</taxon>
        <taxon>Arthropoda</taxon>
        <taxon>Hexapoda</taxon>
        <taxon>Insecta</taxon>
        <taxon>Pterygota</taxon>
        <taxon>Neoptera</taxon>
        <taxon>Paraneoptera</taxon>
        <taxon>Hemiptera</taxon>
        <taxon>Auchenorrhyncha</taxon>
        <taxon>Membracoidea</taxon>
        <taxon>Cicadellidae</taxon>
        <taxon>Cicadellinae</taxon>
        <taxon>Proconiini</taxon>
        <taxon>Cuerna</taxon>
    </lineage>
</organism>